<dbReference type="Proteomes" id="UP000748531">
    <property type="component" value="Unassembled WGS sequence"/>
</dbReference>
<evidence type="ECO:0000256" key="2">
    <source>
        <dbReference type="ARBA" id="ARBA00012483"/>
    </source>
</evidence>
<dbReference type="SUPFAM" id="SSF48452">
    <property type="entry name" value="TPR-like"/>
    <property type="match status" value="1"/>
</dbReference>
<dbReference type="GO" id="GO:0051087">
    <property type="term" value="F:protein-folding chaperone binding"/>
    <property type="evidence" value="ECO:0007669"/>
    <property type="project" value="TreeGrafter"/>
</dbReference>
<dbReference type="GO" id="GO:0043161">
    <property type="term" value="P:proteasome-mediated ubiquitin-dependent protein catabolic process"/>
    <property type="evidence" value="ECO:0007669"/>
    <property type="project" value="TreeGrafter"/>
</dbReference>
<evidence type="ECO:0000313" key="7">
    <source>
        <dbReference type="Proteomes" id="UP000748531"/>
    </source>
</evidence>
<dbReference type="InterPro" id="IPR011990">
    <property type="entry name" value="TPR-like_helical_dom_sf"/>
</dbReference>
<evidence type="ECO:0000256" key="3">
    <source>
        <dbReference type="ARBA" id="ARBA00022679"/>
    </source>
</evidence>
<proteinExistence type="predicted"/>
<evidence type="ECO:0000313" key="6">
    <source>
        <dbReference type="EMBL" id="KAF5395391.1"/>
    </source>
</evidence>
<evidence type="ECO:0000256" key="4">
    <source>
        <dbReference type="ARBA" id="ARBA00022737"/>
    </source>
</evidence>
<protein>
    <recommendedName>
        <fullName evidence="2">RING-type E3 ubiquitin transferase</fullName>
        <ecNumber evidence="2">2.3.2.27</ecNumber>
    </recommendedName>
</protein>
<dbReference type="Gene3D" id="1.25.40.10">
    <property type="entry name" value="Tetratricopeptide repeat domain"/>
    <property type="match status" value="1"/>
</dbReference>
<evidence type="ECO:0000256" key="1">
    <source>
        <dbReference type="ARBA" id="ARBA00000900"/>
    </source>
</evidence>
<dbReference type="PANTHER" id="PTHR46803:SF2">
    <property type="entry name" value="E3 UBIQUITIN-PROTEIN LIGASE CHIP"/>
    <property type="match status" value="1"/>
</dbReference>
<gene>
    <name evidence="6" type="ORF">PHET_12158</name>
</gene>
<dbReference type="GO" id="GO:0045862">
    <property type="term" value="P:positive regulation of proteolysis"/>
    <property type="evidence" value="ECO:0007669"/>
    <property type="project" value="TreeGrafter"/>
</dbReference>
<keyword evidence="3" id="KW-0808">Transferase</keyword>
<dbReference type="GO" id="GO:0006515">
    <property type="term" value="P:protein quality control for misfolded or incompletely synthesized proteins"/>
    <property type="evidence" value="ECO:0007669"/>
    <property type="project" value="TreeGrafter"/>
</dbReference>
<comment type="catalytic activity">
    <reaction evidence="1">
        <text>S-ubiquitinyl-[E2 ubiquitin-conjugating enzyme]-L-cysteine + [acceptor protein]-L-lysine = [E2 ubiquitin-conjugating enzyme]-L-cysteine + N(6)-ubiquitinyl-[acceptor protein]-L-lysine.</text>
        <dbReference type="EC" id="2.3.2.27"/>
    </reaction>
</comment>
<keyword evidence="4" id="KW-0677">Repeat</keyword>
<keyword evidence="5" id="KW-0833">Ubl conjugation pathway</keyword>
<dbReference type="EMBL" id="LUCH01013853">
    <property type="protein sequence ID" value="KAF5395391.1"/>
    <property type="molecule type" value="Genomic_DNA"/>
</dbReference>
<dbReference type="OrthoDB" id="629492at2759"/>
<accession>A0A8J4WD30</accession>
<evidence type="ECO:0000256" key="5">
    <source>
        <dbReference type="ARBA" id="ARBA00022786"/>
    </source>
</evidence>
<dbReference type="AlphaFoldDB" id="A0A8J4WD30"/>
<keyword evidence="7" id="KW-1185">Reference proteome</keyword>
<feature type="non-terminal residue" evidence="6">
    <location>
        <position position="1"/>
    </location>
</feature>
<sequence>RSIELDENNLKAYFFAGQAHLGLAQWDEAVAKLMVAHNLALEQHRNFGDDITSVIRLARRKRFEALDEKRRQEEIVLQVLPVFLICRLETVILFELFESGEKLC</sequence>
<comment type="caution">
    <text evidence="6">The sequence shown here is derived from an EMBL/GenBank/DDBJ whole genome shotgun (WGS) entry which is preliminary data.</text>
</comment>
<dbReference type="GO" id="GO:0071218">
    <property type="term" value="P:cellular response to misfolded protein"/>
    <property type="evidence" value="ECO:0007669"/>
    <property type="project" value="TreeGrafter"/>
</dbReference>
<dbReference type="GO" id="GO:0000209">
    <property type="term" value="P:protein polyubiquitination"/>
    <property type="evidence" value="ECO:0007669"/>
    <property type="project" value="TreeGrafter"/>
</dbReference>
<dbReference type="EC" id="2.3.2.27" evidence="2"/>
<dbReference type="PANTHER" id="PTHR46803">
    <property type="entry name" value="E3 UBIQUITIN-PROTEIN LIGASE CHIP"/>
    <property type="match status" value="1"/>
</dbReference>
<organism evidence="6 7">
    <name type="scientific">Paragonimus heterotremus</name>
    <dbReference type="NCBI Taxonomy" id="100268"/>
    <lineage>
        <taxon>Eukaryota</taxon>
        <taxon>Metazoa</taxon>
        <taxon>Spiralia</taxon>
        <taxon>Lophotrochozoa</taxon>
        <taxon>Platyhelminthes</taxon>
        <taxon>Trematoda</taxon>
        <taxon>Digenea</taxon>
        <taxon>Plagiorchiida</taxon>
        <taxon>Troglotremata</taxon>
        <taxon>Troglotrematidae</taxon>
        <taxon>Paragonimus</taxon>
    </lineage>
</organism>
<reference evidence="6" key="1">
    <citation type="submission" date="2019-05" db="EMBL/GenBank/DDBJ databases">
        <title>Annotation for the trematode Paragonimus heterotremus.</title>
        <authorList>
            <person name="Choi Y.-J."/>
        </authorList>
    </citation>
    <scope>NUCLEOTIDE SEQUENCE</scope>
    <source>
        <strain evidence="6">LC</strain>
    </source>
</reference>
<dbReference type="GO" id="GO:0061630">
    <property type="term" value="F:ubiquitin protein ligase activity"/>
    <property type="evidence" value="ECO:0007669"/>
    <property type="project" value="UniProtKB-EC"/>
</dbReference>
<name>A0A8J4WD30_9TREM</name>
<dbReference type="GO" id="GO:0030018">
    <property type="term" value="C:Z disc"/>
    <property type="evidence" value="ECO:0007669"/>
    <property type="project" value="TreeGrafter"/>
</dbReference>